<evidence type="ECO:0000259" key="3">
    <source>
        <dbReference type="PROSITE" id="PS51390"/>
    </source>
</evidence>
<keyword evidence="5" id="KW-1185">Reference proteome</keyword>
<dbReference type="Gene3D" id="4.10.75.10">
    <property type="entry name" value="Elafin-like"/>
    <property type="match status" value="3"/>
</dbReference>
<keyword evidence="2" id="KW-0812">Transmembrane</keyword>
<dbReference type="InterPro" id="IPR008197">
    <property type="entry name" value="WAP_dom"/>
</dbReference>
<accession>A0A085MA16</accession>
<organism evidence="4 5">
    <name type="scientific">Trichuris suis</name>
    <name type="common">pig whipworm</name>
    <dbReference type="NCBI Taxonomy" id="68888"/>
    <lineage>
        <taxon>Eukaryota</taxon>
        <taxon>Metazoa</taxon>
        <taxon>Ecdysozoa</taxon>
        <taxon>Nematoda</taxon>
        <taxon>Enoplea</taxon>
        <taxon>Dorylaimia</taxon>
        <taxon>Trichinellida</taxon>
        <taxon>Trichuridae</taxon>
        <taxon>Trichuris</taxon>
    </lineage>
</organism>
<protein>
    <recommendedName>
        <fullName evidence="3">WAP domain-containing protein</fullName>
    </recommendedName>
</protein>
<dbReference type="PANTHER" id="PTHR19441">
    <property type="entry name" value="WHEY ACDIC PROTEIN WAP"/>
    <property type="match status" value="1"/>
</dbReference>
<evidence type="ECO:0000256" key="2">
    <source>
        <dbReference type="SAM" id="Phobius"/>
    </source>
</evidence>
<dbReference type="PANTHER" id="PTHR19441:SF95">
    <property type="entry name" value="PERLWAPIN ISOFORM X1"/>
    <property type="match status" value="1"/>
</dbReference>
<gene>
    <name evidence="4" type="ORF">M513_05081</name>
</gene>
<dbReference type="AlphaFoldDB" id="A0A085MA16"/>
<evidence type="ECO:0000256" key="1">
    <source>
        <dbReference type="SAM" id="MobiDB-lite"/>
    </source>
</evidence>
<dbReference type="PROSITE" id="PS51390">
    <property type="entry name" value="WAP"/>
    <property type="match status" value="1"/>
</dbReference>
<dbReference type="Proteomes" id="UP000030764">
    <property type="component" value="Unassembled WGS sequence"/>
</dbReference>
<feature type="domain" description="WAP" evidence="3">
    <location>
        <begin position="177"/>
        <end position="222"/>
    </location>
</feature>
<dbReference type="Pfam" id="PF00095">
    <property type="entry name" value="WAP"/>
    <property type="match status" value="3"/>
</dbReference>
<sequence>MTLVQSVYPRESAAYLAPFLWLGGFIFITLLSMTCCRWRRSACCKKKEDSELRVELEVQSPASPGPATPVANKPTPAISPESPSPVDKRMREIVKPKQGWYDPKGGNAKADSEMETMRKIPSIAEVKQATPFDHEFPECPVITEELRRNSTECVENACAGDLLCCQGYCVNAMEPRPRAKEGLCPQTRHLRKYQKSCTHDTDCPGKRKCCQVDAKTKCMDPNHILTIGYQRKDGHCPSVLPDHYMTAAKLCNGDADCFGSEKCCPTDLTFRCLGSHRRRAEPKEGSCKDAVPDKRPYSILGPLCEDDYDCIGMKKCCFNFLAEECMNPVL</sequence>
<keyword evidence="2" id="KW-0472">Membrane</keyword>
<dbReference type="EMBL" id="KL363211">
    <property type="protein sequence ID" value="KFD54062.1"/>
    <property type="molecule type" value="Genomic_DNA"/>
</dbReference>
<proteinExistence type="predicted"/>
<dbReference type="GO" id="GO:0005615">
    <property type="term" value="C:extracellular space"/>
    <property type="evidence" value="ECO:0007669"/>
    <property type="project" value="TreeGrafter"/>
</dbReference>
<dbReference type="SMART" id="SM00217">
    <property type="entry name" value="WAP"/>
    <property type="match status" value="3"/>
</dbReference>
<keyword evidence="2" id="KW-1133">Transmembrane helix</keyword>
<dbReference type="SUPFAM" id="SSF57256">
    <property type="entry name" value="Elafin-like"/>
    <property type="match status" value="3"/>
</dbReference>
<evidence type="ECO:0000313" key="4">
    <source>
        <dbReference type="EMBL" id="KFD54062.1"/>
    </source>
</evidence>
<evidence type="ECO:0000313" key="5">
    <source>
        <dbReference type="Proteomes" id="UP000030764"/>
    </source>
</evidence>
<dbReference type="InterPro" id="IPR036645">
    <property type="entry name" value="Elafin-like_sf"/>
</dbReference>
<dbReference type="InterPro" id="IPR050514">
    <property type="entry name" value="WAP_four-disulfide_core"/>
</dbReference>
<name>A0A085MA16_9BILA</name>
<dbReference type="GO" id="GO:0004867">
    <property type="term" value="F:serine-type endopeptidase inhibitor activity"/>
    <property type="evidence" value="ECO:0007669"/>
    <property type="project" value="TreeGrafter"/>
</dbReference>
<feature type="region of interest" description="Disordered" evidence="1">
    <location>
        <begin position="55"/>
        <end position="87"/>
    </location>
</feature>
<feature type="transmembrane region" description="Helical" evidence="2">
    <location>
        <begin position="12"/>
        <end position="31"/>
    </location>
</feature>
<reference evidence="4 5" key="1">
    <citation type="journal article" date="2014" name="Nat. Genet.">
        <title>Genome and transcriptome of the porcine whipworm Trichuris suis.</title>
        <authorList>
            <person name="Jex A.R."/>
            <person name="Nejsum P."/>
            <person name="Schwarz E.M."/>
            <person name="Hu L."/>
            <person name="Young N.D."/>
            <person name="Hall R.S."/>
            <person name="Korhonen P.K."/>
            <person name="Liao S."/>
            <person name="Thamsborg S."/>
            <person name="Xia J."/>
            <person name="Xu P."/>
            <person name="Wang S."/>
            <person name="Scheerlinck J.P."/>
            <person name="Hofmann A."/>
            <person name="Sternberg P.W."/>
            <person name="Wang J."/>
            <person name="Gasser R.B."/>
        </authorList>
    </citation>
    <scope>NUCLEOTIDE SEQUENCE [LARGE SCALE GENOMIC DNA]</scope>
    <source>
        <strain evidence="4">DCEP-RM93M</strain>
    </source>
</reference>